<dbReference type="Proteomes" id="UP000269396">
    <property type="component" value="Unassembled WGS sequence"/>
</dbReference>
<feature type="compositionally biased region" description="Polar residues" evidence="1">
    <location>
        <begin position="1"/>
        <end position="12"/>
    </location>
</feature>
<sequence length="253" mass="27448">MPNNKINFTGSATTTTTTTTTGTTRTVTTTEPITTTTSKPTTTHGVITTTNGETTETSLIVTTNGSLSSNITNSSTTLLNSINTSSLHFDNSSLNVREESNLSNGTINTTEFMQSTALPTTTNNDINGTTIGYSRTTLSPPIEKHANNLTNTTNPSTNSSRRHSIKGRVILATTREQGSRVWGLTAAKAELACHRFITNRRITSALTNQTNNGNVKPTDLYQGHLLSVTSNDEVSVDYFFKYMSYERMIAYNP</sequence>
<keyword evidence="3" id="KW-1185">Reference proteome</keyword>
<feature type="region of interest" description="Disordered" evidence="1">
    <location>
        <begin position="1"/>
        <end position="49"/>
    </location>
</feature>
<dbReference type="AlphaFoldDB" id="A0A183NYI7"/>
<evidence type="ECO:0000313" key="3">
    <source>
        <dbReference type="Proteomes" id="UP000269396"/>
    </source>
</evidence>
<name>A0A183NYI7_9TREM</name>
<accession>A0A183NYI7</accession>
<reference evidence="2 3" key="1">
    <citation type="submission" date="2018-11" db="EMBL/GenBank/DDBJ databases">
        <authorList>
            <consortium name="Pathogen Informatics"/>
        </authorList>
    </citation>
    <scope>NUCLEOTIDE SEQUENCE [LARGE SCALE GENOMIC DNA]</scope>
    <source>
        <strain>Denwood</strain>
        <strain evidence="3">Zambia</strain>
    </source>
</reference>
<dbReference type="STRING" id="31246.A0A183NYI7"/>
<evidence type="ECO:0000313" key="2">
    <source>
        <dbReference type="EMBL" id="VDP37935.1"/>
    </source>
</evidence>
<feature type="compositionally biased region" description="Low complexity" evidence="1">
    <location>
        <begin position="147"/>
        <end position="159"/>
    </location>
</feature>
<organism evidence="2 3">
    <name type="scientific">Schistosoma mattheei</name>
    <dbReference type="NCBI Taxonomy" id="31246"/>
    <lineage>
        <taxon>Eukaryota</taxon>
        <taxon>Metazoa</taxon>
        <taxon>Spiralia</taxon>
        <taxon>Lophotrochozoa</taxon>
        <taxon>Platyhelminthes</taxon>
        <taxon>Trematoda</taxon>
        <taxon>Digenea</taxon>
        <taxon>Strigeidida</taxon>
        <taxon>Schistosomatoidea</taxon>
        <taxon>Schistosomatidae</taxon>
        <taxon>Schistosoma</taxon>
    </lineage>
</organism>
<dbReference type="EMBL" id="UZAL01028036">
    <property type="protein sequence ID" value="VDP37935.1"/>
    <property type="molecule type" value="Genomic_DNA"/>
</dbReference>
<feature type="compositionally biased region" description="Low complexity" evidence="1">
    <location>
        <begin position="13"/>
        <end position="49"/>
    </location>
</feature>
<feature type="region of interest" description="Disordered" evidence="1">
    <location>
        <begin position="138"/>
        <end position="163"/>
    </location>
</feature>
<gene>
    <name evidence="2" type="ORF">SMTD_LOCUS7173</name>
</gene>
<protein>
    <submittedName>
        <fullName evidence="2">Uncharacterized protein</fullName>
    </submittedName>
</protein>
<evidence type="ECO:0000256" key="1">
    <source>
        <dbReference type="SAM" id="MobiDB-lite"/>
    </source>
</evidence>
<proteinExistence type="predicted"/>